<dbReference type="GO" id="GO:0019825">
    <property type="term" value="F:oxygen binding"/>
    <property type="evidence" value="ECO:0007669"/>
    <property type="project" value="InterPro"/>
</dbReference>
<keyword evidence="1" id="KW-0813">Transport</keyword>
<keyword evidence="4" id="KW-0408">Iron</keyword>
<keyword evidence="2" id="KW-0349">Heme</keyword>
<evidence type="ECO:0000256" key="5">
    <source>
        <dbReference type="ARBA" id="ARBA00034496"/>
    </source>
</evidence>
<evidence type="ECO:0000313" key="7">
    <source>
        <dbReference type="Proteomes" id="UP000185469"/>
    </source>
</evidence>
<organism evidence="6 7">
    <name type="scientific">Corynebacterium sphenisci DSM 44792</name>
    <dbReference type="NCBI Taxonomy" id="1437874"/>
    <lineage>
        <taxon>Bacteria</taxon>
        <taxon>Bacillati</taxon>
        <taxon>Actinomycetota</taxon>
        <taxon>Actinomycetes</taxon>
        <taxon>Mycobacteriales</taxon>
        <taxon>Corynebacteriaceae</taxon>
        <taxon>Corynebacterium</taxon>
    </lineage>
</organism>
<dbReference type="KEGG" id="csph:CSPHI_03160"/>
<dbReference type="InterPro" id="IPR012292">
    <property type="entry name" value="Globin/Proto"/>
</dbReference>
<evidence type="ECO:0000256" key="2">
    <source>
        <dbReference type="ARBA" id="ARBA00022617"/>
    </source>
</evidence>
<dbReference type="Gene3D" id="1.10.490.10">
    <property type="entry name" value="Globins"/>
    <property type="match status" value="1"/>
</dbReference>
<keyword evidence="6" id="KW-0675">Receptor</keyword>
<dbReference type="InterPro" id="IPR001486">
    <property type="entry name" value="Hemoglobin_trunc"/>
</dbReference>
<dbReference type="RefSeq" id="WP_075691457.1">
    <property type="nucleotide sequence ID" value="NZ_CP009248.1"/>
</dbReference>
<dbReference type="AlphaFoldDB" id="A0A1L7CWI1"/>
<name>A0A1L7CWI1_9CORY</name>
<protein>
    <submittedName>
        <fullName evidence="6">Hemin receptor</fullName>
    </submittedName>
</protein>
<reference evidence="6 7" key="1">
    <citation type="submission" date="2014-08" db="EMBL/GenBank/DDBJ databases">
        <title>Complete genome sequence of Corynebacterium sphenisci CECT 5990(T) (=DSM 44792(T)), isolated from healthy wild penguins.</title>
        <authorList>
            <person name="Ruckert C."/>
            <person name="Albersmeier A."/>
            <person name="Winkler A."/>
            <person name="Kalinowski J."/>
        </authorList>
    </citation>
    <scope>NUCLEOTIDE SEQUENCE [LARGE SCALE GENOMIC DNA]</scope>
    <source>
        <strain evidence="6 7">DSM 44792</strain>
    </source>
</reference>
<evidence type="ECO:0000256" key="1">
    <source>
        <dbReference type="ARBA" id="ARBA00022448"/>
    </source>
</evidence>
<sequence>MANPNQPTVYEHLGPEVFDRIVAGFYRRVADDDILGPMYPAEDMAGAEARLRMFLEQYWGGPDAYSRERGHPRLRMRHHPFAIDGAAADRWLELMAASLSEIPAAELDDAARVAIWDHMVRVADMLINTPG</sequence>
<dbReference type="STRING" id="1437874.CSPHI_03160"/>
<dbReference type="GO" id="GO:0020037">
    <property type="term" value="F:heme binding"/>
    <property type="evidence" value="ECO:0007669"/>
    <property type="project" value="InterPro"/>
</dbReference>
<dbReference type="OrthoDB" id="9790913at2"/>
<dbReference type="PANTHER" id="PTHR47366">
    <property type="entry name" value="TWO-ON-TWO HEMOGLOBIN-3"/>
    <property type="match status" value="1"/>
</dbReference>
<dbReference type="GO" id="GO:0046872">
    <property type="term" value="F:metal ion binding"/>
    <property type="evidence" value="ECO:0007669"/>
    <property type="project" value="UniProtKB-KW"/>
</dbReference>
<dbReference type="Pfam" id="PF01152">
    <property type="entry name" value="Bac_globin"/>
    <property type="match status" value="1"/>
</dbReference>
<dbReference type="CDD" id="cd14771">
    <property type="entry name" value="TrHb2_Mt-trHbO-like_O"/>
    <property type="match status" value="1"/>
</dbReference>
<keyword evidence="7" id="KW-1185">Reference proteome</keyword>
<dbReference type="InterPro" id="IPR009050">
    <property type="entry name" value="Globin-like_sf"/>
</dbReference>
<evidence type="ECO:0000256" key="4">
    <source>
        <dbReference type="ARBA" id="ARBA00023004"/>
    </source>
</evidence>
<gene>
    <name evidence="6" type="ORF">CSPHI_03160</name>
</gene>
<dbReference type="Proteomes" id="UP000185469">
    <property type="component" value="Chromosome"/>
</dbReference>
<dbReference type="InterPro" id="IPR044203">
    <property type="entry name" value="GlbO/GLB3-like"/>
</dbReference>
<dbReference type="PANTHER" id="PTHR47366:SF1">
    <property type="entry name" value="TWO-ON-TWO HEMOGLOBIN-3"/>
    <property type="match status" value="1"/>
</dbReference>
<accession>A0A1L7CWI1</accession>
<evidence type="ECO:0000313" key="6">
    <source>
        <dbReference type="EMBL" id="APT90235.1"/>
    </source>
</evidence>
<keyword evidence="3" id="KW-0479">Metal-binding</keyword>
<evidence type="ECO:0000256" key="3">
    <source>
        <dbReference type="ARBA" id="ARBA00022723"/>
    </source>
</evidence>
<proteinExistence type="inferred from homology"/>
<comment type="similarity">
    <text evidence="5">Belongs to the truncated hemoglobin family. Group II subfamily.</text>
</comment>
<dbReference type="EMBL" id="CP009248">
    <property type="protein sequence ID" value="APT90235.1"/>
    <property type="molecule type" value="Genomic_DNA"/>
</dbReference>
<dbReference type="SUPFAM" id="SSF46458">
    <property type="entry name" value="Globin-like"/>
    <property type="match status" value="1"/>
</dbReference>
<dbReference type="GO" id="GO:0005344">
    <property type="term" value="F:oxygen carrier activity"/>
    <property type="evidence" value="ECO:0007669"/>
    <property type="project" value="InterPro"/>
</dbReference>